<protein>
    <submittedName>
        <fullName evidence="1">Uncharacterized protein</fullName>
    </submittedName>
</protein>
<keyword evidence="2" id="KW-1185">Reference proteome</keyword>
<evidence type="ECO:0000313" key="2">
    <source>
        <dbReference type="Proteomes" id="UP000314294"/>
    </source>
</evidence>
<dbReference type="AlphaFoldDB" id="A0A4Z2FTW8"/>
<comment type="caution">
    <text evidence="1">The sequence shown here is derived from an EMBL/GenBank/DDBJ whole genome shotgun (WGS) entry which is preliminary data.</text>
</comment>
<organism evidence="1 2">
    <name type="scientific">Liparis tanakae</name>
    <name type="common">Tanaka's snailfish</name>
    <dbReference type="NCBI Taxonomy" id="230148"/>
    <lineage>
        <taxon>Eukaryota</taxon>
        <taxon>Metazoa</taxon>
        <taxon>Chordata</taxon>
        <taxon>Craniata</taxon>
        <taxon>Vertebrata</taxon>
        <taxon>Euteleostomi</taxon>
        <taxon>Actinopterygii</taxon>
        <taxon>Neopterygii</taxon>
        <taxon>Teleostei</taxon>
        <taxon>Neoteleostei</taxon>
        <taxon>Acanthomorphata</taxon>
        <taxon>Eupercaria</taxon>
        <taxon>Perciformes</taxon>
        <taxon>Cottioidei</taxon>
        <taxon>Cottales</taxon>
        <taxon>Liparidae</taxon>
        <taxon>Liparis</taxon>
    </lineage>
</organism>
<gene>
    <name evidence="1" type="ORF">EYF80_045619</name>
</gene>
<name>A0A4Z2FTW8_9TELE</name>
<proteinExistence type="predicted"/>
<dbReference type="EMBL" id="SRLO01000919">
    <property type="protein sequence ID" value="TNN44174.1"/>
    <property type="molecule type" value="Genomic_DNA"/>
</dbReference>
<dbReference type="Proteomes" id="UP000314294">
    <property type="component" value="Unassembled WGS sequence"/>
</dbReference>
<sequence>MQLLQELRLEDGRFQTIDILRSVGCLTFRGSIVPHSGLFVRDICMSVHCALAPGCANETVPYLRWQNHGIVRP</sequence>
<reference evidence="1 2" key="1">
    <citation type="submission" date="2019-03" db="EMBL/GenBank/DDBJ databases">
        <title>First draft genome of Liparis tanakae, snailfish: a comprehensive survey of snailfish specific genes.</title>
        <authorList>
            <person name="Kim W."/>
            <person name="Song I."/>
            <person name="Jeong J.-H."/>
            <person name="Kim D."/>
            <person name="Kim S."/>
            <person name="Ryu S."/>
            <person name="Song J.Y."/>
            <person name="Lee S.K."/>
        </authorList>
    </citation>
    <scope>NUCLEOTIDE SEQUENCE [LARGE SCALE GENOMIC DNA]</scope>
    <source>
        <tissue evidence="1">Muscle</tissue>
    </source>
</reference>
<evidence type="ECO:0000313" key="1">
    <source>
        <dbReference type="EMBL" id="TNN44174.1"/>
    </source>
</evidence>
<accession>A0A4Z2FTW8</accession>